<accession>W9C6T9</accession>
<dbReference type="InterPro" id="IPR050121">
    <property type="entry name" value="Cytochrome_P450_monoxygenase"/>
</dbReference>
<evidence type="ECO:0000256" key="4">
    <source>
        <dbReference type="ARBA" id="ARBA00023026"/>
    </source>
</evidence>
<dbReference type="PANTHER" id="PTHR24305">
    <property type="entry name" value="CYTOCHROME P450"/>
    <property type="match status" value="1"/>
</dbReference>
<name>W9C6T9_SCLBF</name>
<evidence type="ECO:0000256" key="7">
    <source>
        <dbReference type="SAM" id="Phobius"/>
    </source>
</evidence>
<keyword evidence="4" id="KW-0843">Virulence</keyword>
<dbReference type="GO" id="GO:0004497">
    <property type="term" value="F:monooxygenase activity"/>
    <property type="evidence" value="ECO:0007669"/>
    <property type="project" value="UniProtKB-KW"/>
</dbReference>
<dbReference type="HOGENOM" id="CLU_001570_14_2_1"/>
<keyword evidence="9" id="KW-1185">Reference proteome</keyword>
<organism evidence="8 9">
    <name type="scientific">Sclerotinia borealis (strain F-4128)</name>
    <dbReference type="NCBI Taxonomy" id="1432307"/>
    <lineage>
        <taxon>Eukaryota</taxon>
        <taxon>Fungi</taxon>
        <taxon>Dikarya</taxon>
        <taxon>Ascomycota</taxon>
        <taxon>Pezizomycotina</taxon>
        <taxon>Leotiomycetes</taxon>
        <taxon>Helotiales</taxon>
        <taxon>Sclerotiniaceae</taxon>
        <taxon>Sclerotinia</taxon>
    </lineage>
</organism>
<dbReference type="STRING" id="1432307.W9C6T9"/>
<evidence type="ECO:0000313" key="9">
    <source>
        <dbReference type="Proteomes" id="UP000019487"/>
    </source>
</evidence>
<evidence type="ECO:0000313" key="8">
    <source>
        <dbReference type="EMBL" id="ESZ92477.1"/>
    </source>
</evidence>
<keyword evidence="5 6" id="KW-0349">Heme</keyword>
<keyword evidence="7" id="KW-0472">Membrane</keyword>
<keyword evidence="6" id="KW-0503">Monooxygenase</keyword>
<comment type="caution">
    <text evidence="8">The sequence shown here is derived from an EMBL/GenBank/DDBJ whole genome shotgun (WGS) entry which is preliminary data.</text>
</comment>
<comment type="cofactor">
    <cofactor evidence="1 5">
        <name>heme</name>
        <dbReference type="ChEBI" id="CHEBI:30413"/>
    </cofactor>
</comment>
<keyword evidence="7" id="KW-0812">Transmembrane</keyword>
<dbReference type="Pfam" id="PF00067">
    <property type="entry name" value="p450"/>
    <property type="match status" value="1"/>
</dbReference>
<sequence>MGLLEKLLSHLISYPLTALITASTLFILLRYIYRYIFHPLAHIPGPLLPKITSLWLHYHAYIGDEATTIHKLHQRYGPLVRVSPSEVDIADADAIAPIYISKGGFPKAPCYANFDVDGHKTLFSTTDGDFRAPRAKAVMPLFSTKSIRDNETALYGCVENMVRRMKEEAGGAEPVDCLNLARSLALDAISTHLFLENYNGTSEKGERLSASAFVDAFVAVGRFFYLPNTVFIWLSWFMEQFLLDSHTANSIKLVDKFVDNLVESTPKESQNYPGRLLNMGFSKSEVKSSCKDLMFAGTDSTGMNLATIFRHLVLCPDKYELLRTEIMDNVTSANKQEIQALPYLSAVVKEGLRISMANPTRLPHVVPAGGWTFHSTFFPAHSIVGCSAHELHFNAQVFPHPHNFQPERWLEGNITPEAHKHWFAFGAGSRACIARNLATVELLMAVEKVVESDVLRGGEGL</sequence>
<evidence type="ECO:0000256" key="6">
    <source>
        <dbReference type="RuleBase" id="RU000461"/>
    </source>
</evidence>
<dbReference type="PRINTS" id="PR00463">
    <property type="entry name" value="EP450I"/>
</dbReference>
<evidence type="ECO:0000256" key="1">
    <source>
        <dbReference type="ARBA" id="ARBA00001971"/>
    </source>
</evidence>
<gene>
    <name evidence="8" type="ORF">SBOR_7140</name>
</gene>
<evidence type="ECO:0000256" key="2">
    <source>
        <dbReference type="ARBA" id="ARBA00022723"/>
    </source>
</evidence>
<keyword evidence="2 5" id="KW-0479">Metal-binding</keyword>
<dbReference type="GO" id="GO:0016705">
    <property type="term" value="F:oxidoreductase activity, acting on paired donors, with incorporation or reduction of molecular oxygen"/>
    <property type="evidence" value="ECO:0007669"/>
    <property type="project" value="InterPro"/>
</dbReference>
<evidence type="ECO:0000256" key="3">
    <source>
        <dbReference type="ARBA" id="ARBA00023004"/>
    </source>
</evidence>
<evidence type="ECO:0000256" key="5">
    <source>
        <dbReference type="PIRSR" id="PIRSR602401-1"/>
    </source>
</evidence>
<feature type="binding site" description="axial binding residue" evidence="5">
    <location>
        <position position="432"/>
    </location>
    <ligand>
        <name>heme</name>
        <dbReference type="ChEBI" id="CHEBI:30413"/>
    </ligand>
    <ligandPart>
        <name>Fe</name>
        <dbReference type="ChEBI" id="CHEBI:18248"/>
    </ligandPart>
</feature>
<proteinExistence type="inferred from homology"/>
<reference evidence="8 9" key="1">
    <citation type="journal article" date="2014" name="Genome Announc.">
        <title>Draft genome sequence of Sclerotinia borealis, a psychrophilic plant pathogenic fungus.</title>
        <authorList>
            <person name="Mardanov A.V."/>
            <person name="Beletsky A.V."/>
            <person name="Kadnikov V.V."/>
            <person name="Ignatov A.N."/>
            <person name="Ravin N.V."/>
        </authorList>
    </citation>
    <scope>NUCLEOTIDE SEQUENCE [LARGE SCALE GENOMIC DNA]</scope>
    <source>
        <strain evidence="9">F-4157</strain>
    </source>
</reference>
<dbReference type="PROSITE" id="PS00086">
    <property type="entry name" value="CYTOCHROME_P450"/>
    <property type="match status" value="1"/>
</dbReference>
<feature type="transmembrane region" description="Helical" evidence="7">
    <location>
        <begin position="12"/>
        <end position="33"/>
    </location>
</feature>
<dbReference type="InterPro" id="IPR036396">
    <property type="entry name" value="Cyt_P450_sf"/>
</dbReference>
<dbReference type="Gene3D" id="1.10.630.10">
    <property type="entry name" value="Cytochrome P450"/>
    <property type="match status" value="1"/>
</dbReference>
<keyword evidence="3 5" id="KW-0408">Iron</keyword>
<dbReference type="InterPro" id="IPR001128">
    <property type="entry name" value="Cyt_P450"/>
</dbReference>
<dbReference type="PRINTS" id="PR00385">
    <property type="entry name" value="P450"/>
</dbReference>
<protein>
    <submittedName>
        <fullName evidence="8">Cytochrome P450 4A10</fullName>
    </submittedName>
</protein>
<comment type="similarity">
    <text evidence="6">Belongs to the cytochrome P450 family.</text>
</comment>
<dbReference type="AlphaFoldDB" id="W9C6T9"/>
<keyword evidence="6" id="KW-0560">Oxidoreductase</keyword>
<dbReference type="CDD" id="cd11062">
    <property type="entry name" value="CYP58-like"/>
    <property type="match status" value="1"/>
</dbReference>
<dbReference type="SUPFAM" id="SSF48264">
    <property type="entry name" value="Cytochrome P450"/>
    <property type="match status" value="1"/>
</dbReference>
<dbReference type="InterPro" id="IPR002401">
    <property type="entry name" value="Cyt_P450_E_grp-I"/>
</dbReference>
<keyword evidence="7" id="KW-1133">Transmembrane helix</keyword>
<dbReference type="GO" id="GO:0020037">
    <property type="term" value="F:heme binding"/>
    <property type="evidence" value="ECO:0007669"/>
    <property type="project" value="InterPro"/>
</dbReference>
<dbReference type="InterPro" id="IPR017972">
    <property type="entry name" value="Cyt_P450_CS"/>
</dbReference>
<dbReference type="OrthoDB" id="1470350at2759"/>
<dbReference type="GO" id="GO:0005506">
    <property type="term" value="F:iron ion binding"/>
    <property type="evidence" value="ECO:0007669"/>
    <property type="project" value="InterPro"/>
</dbReference>
<dbReference type="Proteomes" id="UP000019487">
    <property type="component" value="Unassembled WGS sequence"/>
</dbReference>
<dbReference type="EMBL" id="AYSA01000384">
    <property type="protein sequence ID" value="ESZ92477.1"/>
    <property type="molecule type" value="Genomic_DNA"/>
</dbReference>
<dbReference type="PANTHER" id="PTHR24305:SF156">
    <property type="entry name" value="P450, PUTATIVE (EUROFUNG)-RELATED"/>
    <property type="match status" value="1"/>
</dbReference>